<sequence>MKATQIAQQLFKSLQLQLHSRSVISVHGRDSAKFLNGLCTQTIPTPQDGGRYAAILSPPGRMLYDTFIYPTSADCFYLDVDSRVSAGVVALCNKYKLRSKVKVEGVEGVGVYWKDEGGVGEQEQEQEQEHHQIASIASMIDPRAPGMGRRILAESRDARDARDEHSAHSTHPEYSRRRYSLGVPEGIDDLWPEKSLPLESNIDYMNGVNFRKGCYVGQELTIRTQHTGVVRKRILPITLQRRQNEGDTPTPPPMTNIYAQLPSLKTPKQVGKLCGTLPNPDGSISGIALLRLEMLVRAPDGLFIRGDSGNDPHWHVQARIPEWWPNDPKLDGVLREAEMGDQTQ</sequence>
<dbReference type="PANTHER" id="PTHR22602">
    <property type="entry name" value="TRANSFERASE CAF17, MITOCHONDRIAL-RELATED"/>
    <property type="match status" value="1"/>
</dbReference>
<reference evidence="9 10" key="1">
    <citation type="submission" date="2019-03" db="EMBL/GenBank/DDBJ databases">
        <title>Sequencing 23 genomes of Wallemia ichthyophaga.</title>
        <authorList>
            <person name="Gostincar C."/>
        </authorList>
    </citation>
    <scope>NUCLEOTIDE SEQUENCE [LARGE SCALE GENOMIC DNA]</scope>
    <source>
        <strain evidence="8 10">EXF-6200</strain>
        <strain evidence="7 9">EXF-8621</strain>
    </source>
</reference>
<evidence type="ECO:0000256" key="4">
    <source>
        <dbReference type="ARBA" id="ARBA00093447"/>
    </source>
</evidence>
<feature type="compositionally biased region" description="Basic and acidic residues" evidence="5">
    <location>
        <begin position="155"/>
        <end position="176"/>
    </location>
</feature>
<dbReference type="Proteomes" id="UP000310689">
    <property type="component" value="Unassembled WGS sequence"/>
</dbReference>
<evidence type="ECO:0000313" key="8">
    <source>
        <dbReference type="EMBL" id="TIB39951.1"/>
    </source>
</evidence>
<gene>
    <name evidence="8" type="ORF">E3P86_00883</name>
    <name evidence="7" type="ORF">E3P90_00499</name>
</gene>
<evidence type="ECO:0000259" key="6">
    <source>
        <dbReference type="Pfam" id="PF25455"/>
    </source>
</evidence>
<evidence type="ECO:0000256" key="5">
    <source>
        <dbReference type="SAM" id="MobiDB-lite"/>
    </source>
</evidence>
<protein>
    <recommendedName>
        <fullName evidence="6">CAF17 C-terminal domain-containing protein</fullName>
    </recommendedName>
</protein>
<evidence type="ECO:0000256" key="1">
    <source>
        <dbReference type="ARBA" id="ARBA00004173"/>
    </source>
</evidence>
<dbReference type="GO" id="GO:0016226">
    <property type="term" value="P:iron-sulfur cluster assembly"/>
    <property type="evidence" value="ECO:0007669"/>
    <property type="project" value="TreeGrafter"/>
</dbReference>
<dbReference type="InterPro" id="IPR045179">
    <property type="entry name" value="YgfZ/GcvT"/>
</dbReference>
<dbReference type="EMBL" id="SPOF01000004">
    <property type="protein sequence ID" value="TIB16322.1"/>
    <property type="molecule type" value="Genomic_DNA"/>
</dbReference>
<dbReference type="NCBIfam" id="TIGR03317">
    <property type="entry name" value="ygfZ_signature"/>
    <property type="match status" value="1"/>
</dbReference>
<comment type="caution">
    <text evidence="7">The sequence shown here is derived from an EMBL/GenBank/DDBJ whole genome shotgun (WGS) entry which is preliminary data.</text>
</comment>
<feature type="domain" description="CAF17 C-terminal" evidence="6">
    <location>
        <begin position="231"/>
        <end position="325"/>
    </location>
</feature>
<dbReference type="EMBL" id="SPOI01000023">
    <property type="protein sequence ID" value="TIB39951.1"/>
    <property type="molecule type" value="Genomic_DNA"/>
</dbReference>
<proteinExistence type="inferred from homology"/>
<dbReference type="InterPro" id="IPR017703">
    <property type="entry name" value="YgfZ/GCV_T_CS"/>
</dbReference>
<dbReference type="InterPro" id="IPR027266">
    <property type="entry name" value="TrmE/GcvT-like"/>
</dbReference>
<evidence type="ECO:0000313" key="10">
    <source>
        <dbReference type="Proteomes" id="UP000310689"/>
    </source>
</evidence>
<feature type="region of interest" description="Disordered" evidence="5">
    <location>
        <begin position="155"/>
        <end position="177"/>
    </location>
</feature>
<dbReference type="OMA" id="NMLVAND"/>
<dbReference type="InterPro" id="IPR057460">
    <property type="entry name" value="CAF17_C"/>
</dbReference>
<evidence type="ECO:0000256" key="2">
    <source>
        <dbReference type="ARBA" id="ARBA00022946"/>
    </source>
</evidence>
<organism evidence="7 9">
    <name type="scientific">Wallemia ichthyophaga</name>
    <dbReference type="NCBI Taxonomy" id="245174"/>
    <lineage>
        <taxon>Eukaryota</taxon>
        <taxon>Fungi</taxon>
        <taxon>Dikarya</taxon>
        <taxon>Basidiomycota</taxon>
        <taxon>Wallemiomycotina</taxon>
        <taxon>Wallemiomycetes</taxon>
        <taxon>Wallemiales</taxon>
        <taxon>Wallemiaceae</taxon>
        <taxon>Wallemia</taxon>
    </lineage>
</organism>
<dbReference type="GO" id="GO:0005759">
    <property type="term" value="C:mitochondrial matrix"/>
    <property type="evidence" value="ECO:0007669"/>
    <property type="project" value="TreeGrafter"/>
</dbReference>
<name>A0A4T0GHR0_WALIC</name>
<dbReference type="Pfam" id="PF25455">
    <property type="entry name" value="Beta-barrel_CAF17_C"/>
    <property type="match status" value="1"/>
</dbReference>
<dbReference type="Proteomes" id="UP000306954">
    <property type="component" value="Unassembled WGS sequence"/>
</dbReference>
<evidence type="ECO:0000313" key="7">
    <source>
        <dbReference type="EMBL" id="TIB16322.1"/>
    </source>
</evidence>
<dbReference type="AlphaFoldDB" id="A0A4T0GHR0"/>
<comment type="subcellular location">
    <subcellularLocation>
        <location evidence="1">Mitochondrion</location>
    </subcellularLocation>
</comment>
<comment type="similarity">
    <text evidence="4">Belongs to the GcvT family. CAF17/IBA57 subfamily.</text>
</comment>
<keyword evidence="2" id="KW-0809">Transit peptide</keyword>
<evidence type="ECO:0000313" key="9">
    <source>
        <dbReference type="Proteomes" id="UP000306954"/>
    </source>
</evidence>
<dbReference type="SUPFAM" id="SSF103025">
    <property type="entry name" value="Folate-binding domain"/>
    <property type="match status" value="1"/>
</dbReference>
<keyword evidence="3" id="KW-0496">Mitochondrion</keyword>
<accession>A0A4T0GHR0</accession>
<dbReference type="PANTHER" id="PTHR22602:SF0">
    <property type="entry name" value="TRANSFERASE CAF17, MITOCHONDRIAL-RELATED"/>
    <property type="match status" value="1"/>
</dbReference>
<evidence type="ECO:0000256" key="3">
    <source>
        <dbReference type="ARBA" id="ARBA00023128"/>
    </source>
</evidence>
<dbReference type="Gene3D" id="3.30.1360.120">
    <property type="entry name" value="Probable tRNA modification gtpase trme, domain 1"/>
    <property type="match status" value="1"/>
</dbReference>